<dbReference type="Proteomes" id="UP000182444">
    <property type="component" value="Chromosome 1D"/>
</dbReference>
<dbReference type="RefSeq" id="XP_068138813.1">
    <property type="nucleotide sequence ID" value="XM_068282712.1"/>
</dbReference>
<accession>A0A1D8NEM7</accession>
<protein>
    <submittedName>
        <fullName evidence="1">Uncharacterized protein</fullName>
    </submittedName>
</protein>
<reference evidence="1 2" key="1">
    <citation type="journal article" date="2016" name="PLoS ONE">
        <title>Sequence Assembly of Yarrowia lipolytica Strain W29/CLIB89 Shows Transposable Element Diversity.</title>
        <authorList>
            <person name="Magnan C."/>
            <person name="Yu J."/>
            <person name="Chang I."/>
            <person name="Jahn E."/>
            <person name="Kanomata Y."/>
            <person name="Wu J."/>
            <person name="Zeller M."/>
            <person name="Oakes M."/>
            <person name="Baldi P."/>
            <person name="Sandmeyer S."/>
        </authorList>
    </citation>
    <scope>NUCLEOTIDE SEQUENCE [LARGE SCALE GENOMIC DNA]</scope>
    <source>
        <strain evidence="2">CLIB89(W29)</strain>
    </source>
</reference>
<sequence>MNQTTLVRKTLLHIPPLAGMRAQSGLGPESISGTARELIGCQDQLAWRPFLGVKSLRGTRGVAAELAANKELPLLMAGYLQL</sequence>
<dbReference type="AlphaFoldDB" id="A0A1D8NEM7"/>
<evidence type="ECO:0000313" key="1">
    <source>
        <dbReference type="EMBL" id="AOW04082.1"/>
    </source>
</evidence>
<organism evidence="1 2">
    <name type="scientific">Yarrowia lipolytica</name>
    <name type="common">Candida lipolytica</name>
    <dbReference type="NCBI Taxonomy" id="4952"/>
    <lineage>
        <taxon>Eukaryota</taxon>
        <taxon>Fungi</taxon>
        <taxon>Dikarya</taxon>
        <taxon>Ascomycota</taxon>
        <taxon>Saccharomycotina</taxon>
        <taxon>Dipodascomycetes</taxon>
        <taxon>Dipodascales</taxon>
        <taxon>Dipodascales incertae sedis</taxon>
        <taxon>Yarrowia</taxon>
    </lineage>
</organism>
<proteinExistence type="predicted"/>
<evidence type="ECO:0000313" key="2">
    <source>
        <dbReference type="Proteomes" id="UP000182444"/>
    </source>
</evidence>
<dbReference type="VEuPathDB" id="FungiDB:YALI1_D18115g"/>
<name>A0A1D8NEM7_YARLL</name>
<gene>
    <name evidence="1" type="ORF">YALI1_D18115g</name>
</gene>
<dbReference type="GeneID" id="94583321"/>
<dbReference type="EMBL" id="CP017556">
    <property type="protein sequence ID" value="AOW04082.1"/>
    <property type="molecule type" value="Genomic_DNA"/>
</dbReference>